<evidence type="ECO:0000256" key="2">
    <source>
        <dbReference type="PROSITE-ProRule" id="PRU00169"/>
    </source>
</evidence>
<evidence type="ECO:0000259" key="3">
    <source>
        <dbReference type="PROSITE" id="PS50110"/>
    </source>
</evidence>
<dbReference type="SMART" id="SM00448">
    <property type="entry name" value="REC"/>
    <property type="match status" value="1"/>
</dbReference>
<gene>
    <name evidence="4" type="ORF">SHI21_09500</name>
</gene>
<keyword evidence="5" id="KW-1185">Reference proteome</keyword>
<evidence type="ECO:0000313" key="4">
    <source>
        <dbReference type="EMBL" id="MEA9356438.1"/>
    </source>
</evidence>
<dbReference type="Pfam" id="PF00072">
    <property type="entry name" value="Response_reg"/>
    <property type="match status" value="1"/>
</dbReference>
<organism evidence="4 5">
    <name type="scientific">Bacteriovorax antarcticus</name>
    <dbReference type="NCBI Taxonomy" id="3088717"/>
    <lineage>
        <taxon>Bacteria</taxon>
        <taxon>Pseudomonadati</taxon>
        <taxon>Bdellovibrionota</taxon>
        <taxon>Bacteriovoracia</taxon>
        <taxon>Bacteriovoracales</taxon>
        <taxon>Bacteriovoracaceae</taxon>
        <taxon>Bacteriovorax</taxon>
    </lineage>
</organism>
<dbReference type="RefSeq" id="WP_323576135.1">
    <property type="nucleotide sequence ID" value="NZ_JAYGJQ010000001.1"/>
</dbReference>
<dbReference type="InterPro" id="IPR001789">
    <property type="entry name" value="Sig_transdc_resp-reg_receiver"/>
</dbReference>
<evidence type="ECO:0000256" key="1">
    <source>
        <dbReference type="ARBA" id="ARBA00022553"/>
    </source>
</evidence>
<dbReference type="EMBL" id="JAYGJQ010000001">
    <property type="protein sequence ID" value="MEA9356438.1"/>
    <property type="molecule type" value="Genomic_DNA"/>
</dbReference>
<proteinExistence type="predicted"/>
<feature type="domain" description="Response regulatory" evidence="3">
    <location>
        <begin position="12"/>
        <end position="130"/>
    </location>
</feature>
<dbReference type="PANTHER" id="PTHR44591">
    <property type="entry name" value="STRESS RESPONSE REGULATOR PROTEIN 1"/>
    <property type="match status" value="1"/>
</dbReference>
<name>A0ABU5VVM1_9BACT</name>
<protein>
    <submittedName>
        <fullName evidence="4">Response regulator</fullName>
    </submittedName>
</protein>
<dbReference type="PANTHER" id="PTHR44591:SF23">
    <property type="entry name" value="CHEY SUBFAMILY"/>
    <property type="match status" value="1"/>
</dbReference>
<reference evidence="4 5" key="1">
    <citation type="submission" date="2023-11" db="EMBL/GenBank/DDBJ databases">
        <title>A Novel Polar Bacteriovorax (B. antarcticus) Isolated from the Biocrust in Antarctica.</title>
        <authorList>
            <person name="Mun W."/>
            <person name="Choi S.Y."/>
            <person name="Mitchell R.J."/>
        </authorList>
    </citation>
    <scope>NUCLEOTIDE SEQUENCE [LARGE SCALE GENOMIC DNA]</scope>
    <source>
        <strain evidence="4 5">PP10</strain>
    </source>
</reference>
<dbReference type="Gene3D" id="3.40.50.2300">
    <property type="match status" value="1"/>
</dbReference>
<feature type="modified residue" description="4-aspartylphosphate" evidence="2">
    <location>
        <position position="63"/>
    </location>
</feature>
<dbReference type="PROSITE" id="PS50110">
    <property type="entry name" value="RESPONSE_REGULATORY"/>
    <property type="match status" value="1"/>
</dbReference>
<accession>A0ABU5VVM1</accession>
<keyword evidence="1 2" id="KW-0597">Phosphoprotein</keyword>
<dbReference type="InterPro" id="IPR011006">
    <property type="entry name" value="CheY-like_superfamily"/>
</dbReference>
<dbReference type="SUPFAM" id="SSF52172">
    <property type="entry name" value="CheY-like"/>
    <property type="match status" value="1"/>
</dbReference>
<dbReference type="Proteomes" id="UP001302274">
    <property type="component" value="Unassembled WGS sequence"/>
</dbReference>
<sequence>MLELLNKFGLYNVLMVDDDLELCEVMKFYLSKIDSIKSIVTVHDGMSAAQKIRNQKFDLILLDMKMPKKNGYEMLDEFRGNPFNSVNSVVAMSGTMDMEILTINTSNGIKTFLIKPFTEDLFLEKIKKIITIEANKVGRATS</sequence>
<comment type="caution">
    <text evidence="4">The sequence shown here is derived from an EMBL/GenBank/DDBJ whole genome shotgun (WGS) entry which is preliminary data.</text>
</comment>
<evidence type="ECO:0000313" key="5">
    <source>
        <dbReference type="Proteomes" id="UP001302274"/>
    </source>
</evidence>
<dbReference type="InterPro" id="IPR050595">
    <property type="entry name" value="Bact_response_regulator"/>
</dbReference>